<evidence type="ECO:0000313" key="6">
    <source>
        <dbReference type="EMBL" id="CAI5743106.1"/>
    </source>
</evidence>
<reference evidence="6" key="1">
    <citation type="submission" date="2022-12" db="EMBL/GenBank/DDBJ databases">
        <authorList>
            <person name="Webb A."/>
        </authorList>
    </citation>
    <scope>NUCLEOTIDE SEQUENCE</scope>
    <source>
        <strain evidence="6">Hp1</strain>
    </source>
</reference>
<evidence type="ECO:0000256" key="2">
    <source>
        <dbReference type="ARBA" id="ARBA00022900"/>
    </source>
</evidence>
<keyword evidence="4" id="KW-0732">Signal</keyword>
<keyword evidence="2" id="KW-0722">Serine protease inhibitor</keyword>
<keyword evidence="1" id="KW-0646">Protease inhibitor</keyword>
<proteinExistence type="predicted"/>
<comment type="caution">
    <text evidence="6">The sequence shown here is derived from an EMBL/GenBank/DDBJ whole genome shotgun (WGS) entry which is preliminary data.</text>
</comment>
<evidence type="ECO:0000256" key="1">
    <source>
        <dbReference type="ARBA" id="ARBA00022690"/>
    </source>
</evidence>
<gene>
    <name evidence="6" type="ORF">HBR001_LOCUS9308</name>
</gene>
<evidence type="ECO:0000259" key="5">
    <source>
        <dbReference type="PROSITE" id="PS51465"/>
    </source>
</evidence>
<dbReference type="SUPFAM" id="SSF100895">
    <property type="entry name" value="Kazal-type serine protease inhibitors"/>
    <property type="match status" value="4"/>
</dbReference>
<keyword evidence="7" id="KW-1185">Reference proteome</keyword>
<evidence type="ECO:0000256" key="3">
    <source>
        <dbReference type="ARBA" id="ARBA00023157"/>
    </source>
</evidence>
<dbReference type="EMBL" id="CANTFL010001485">
    <property type="protein sequence ID" value="CAI5743106.1"/>
    <property type="molecule type" value="Genomic_DNA"/>
</dbReference>
<dbReference type="PANTHER" id="PTHR10913">
    <property type="entry name" value="FOLLISTATIN-RELATED"/>
    <property type="match status" value="1"/>
</dbReference>
<dbReference type="GO" id="GO:0030154">
    <property type="term" value="P:cell differentiation"/>
    <property type="evidence" value="ECO:0007669"/>
    <property type="project" value="TreeGrafter"/>
</dbReference>
<feature type="domain" description="Kazal-like" evidence="5">
    <location>
        <begin position="148"/>
        <end position="202"/>
    </location>
</feature>
<feature type="domain" description="Kazal-like" evidence="5">
    <location>
        <begin position="91"/>
        <end position="143"/>
    </location>
</feature>
<evidence type="ECO:0000256" key="4">
    <source>
        <dbReference type="SAM" id="SignalP"/>
    </source>
</evidence>
<dbReference type="Gene3D" id="3.30.60.30">
    <property type="match status" value="4"/>
</dbReference>
<dbReference type="InterPro" id="IPR002350">
    <property type="entry name" value="Kazal_dom"/>
</dbReference>
<dbReference type="CDD" id="cd00104">
    <property type="entry name" value="KAZAL_FS"/>
    <property type="match status" value="4"/>
</dbReference>
<evidence type="ECO:0000313" key="7">
    <source>
        <dbReference type="Proteomes" id="UP001162031"/>
    </source>
</evidence>
<sequence length="277" mass="28875">MKLSIRLVLVATAAIVPSRGTGCPFACTRLLVPVCGSDGRTYASQCQLESMNCNSLVEVTVKFKGVCKDEELESLTRRLSETPHEKSGVPISLPAVCGKACPYNFAPVCGSDGITYGNGCLLEIAQCESGGTVTQTSEGQCPDPSPSSGPSDTFSDYPDLCAETFEPVCGSDGVTHNNSCLLRAIASYVPSLTLAYEGACKTVEGSSAANETTTDSGKDVASCPDVCPAVFDPVCGSDDITYGSECKLEVASCNNPDLHLTKVSNGACPNEQPHQNC</sequence>
<organism evidence="6 7">
    <name type="scientific">Hyaloperonospora brassicae</name>
    <name type="common">Brassica downy mildew</name>
    <name type="synonym">Peronospora brassicae</name>
    <dbReference type="NCBI Taxonomy" id="162125"/>
    <lineage>
        <taxon>Eukaryota</taxon>
        <taxon>Sar</taxon>
        <taxon>Stramenopiles</taxon>
        <taxon>Oomycota</taxon>
        <taxon>Peronosporomycetes</taxon>
        <taxon>Peronosporales</taxon>
        <taxon>Peronosporaceae</taxon>
        <taxon>Hyaloperonospora</taxon>
    </lineage>
</organism>
<dbReference type="InterPro" id="IPR036058">
    <property type="entry name" value="Kazal_dom_sf"/>
</dbReference>
<name>A0AAV0V676_HYABA</name>
<feature type="domain" description="Kazal-like" evidence="5">
    <location>
        <begin position="17"/>
        <end position="69"/>
    </location>
</feature>
<dbReference type="Pfam" id="PF00050">
    <property type="entry name" value="Kazal_1"/>
    <property type="match status" value="2"/>
</dbReference>
<dbReference type="GO" id="GO:0005576">
    <property type="term" value="C:extracellular region"/>
    <property type="evidence" value="ECO:0007669"/>
    <property type="project" value="TreeGrafter"/>
</dbReference>
<protein>
    <recommendedName>
        <fullName evidence="5">Kazal-like domain-containing protein</fullName>
    </recommendedName>
</protein>
<feature type="chain" id="PRO_5043942474" description="Kazal-like domain-containing protein" evidence="4">
    <location>
        <begin position="21"/>
        <end position="277"/>
    </location>
</feature>
<feature type="domain" description="Kazal-like" evidence="5">
    <location>
        <begin position="217"/>
        <end position="270"/>
    </location>
</feature>
<dbReference type="AlphaFoldDB" id="A0AAV0V676"/>
<dbReference type="Pfam" id="PF07648">
    <property type="entry name" value="Kazal_2"/>
    <property type="match status" value="2"/>
</dbReference>
<dbReference type="Proteomes" id="UP001162031">
    <property type="component" value="Unassembled WGS sequence"/>
</dbReference>
<feature type="signal peptide" evidence="4">
    <location>
        <begin position="1"/>
        <end position="20"/>
    </location>
</feature>
<keyword evidence="3" id="KW-1015">Disulfide bond</keyword>
<dbReference type="SMART" id="SM00280">
    <property type="entry name" value="KAZAL"/>
    <property type="match status" value="4"/>
</dbReference>
<dbReference type="InterPro" id="IPR050653">
    <property type="entry name" value="Prot_Inhib_GrowthFact_Antg"/>
</dbReference>
<dbReference type="PROSITE" id="PS51465">
    <property type="entry name" value="KAZAL_2"/>
    <property type="match status" value="4"/>
</dbReference>
<dbReference type="PANTHER" id="PTHR10913:SF45">
    <property type="entry name" value="FOLLISTATIN, ISOFORM A-RELATED"/>
    <property type="match status" value="1"/>
</dbReference>
<accession>A0AAV0V676</accession>